<evidence type="ECO:0000313" key="3">
    <source>
        <dbReference type="Proteomes" id="UP000000390"/>
    </source>
</evidence>
<dbReference type="KEGG" id="hje:HacjB3_05225"/>
<evidence type="ECO:0000313" key="4">
    <source>
        <dbReference type="Proteomes" id="UP000011645"/>
    </source>
</evidence>
<dbReference type="STRING" id="795797.HacjB3_05225"/>
<evidence type="ECO:0000313" key="1">
    <source>
        <dbReference type="EMBL" id="ADJ14436.1"/>
    </source>
</evidence>
<reference evidence="2 4" key="2">
    <citation type="journal article" date="2014" name="PLoS Genet.">
        <title>Phylogenetically driven sequencing of extremely halophilic archaea reveals strategies for static and dynamic osmo-response.</title>
        <authorList>
            <person name="Becker E.A."/>
            <person name="Seitzer P.M."/>
            <person name="Tritt A."/>
            <person name="Larsen D."/>
            <person name="Krusor M."/>
            <person name="Yao A.I."/>
            <person name="Wu D."/>
            <person name="Madern D."/>
            <person name="Eisen J.A."/>
            <person name="Darling A.E."/>
            <person name="Facciotti M.T."/>
        </authorList>
    </citation>
    <scope>NUCLEOTIDE SEQUENCE [LARGE SCALE GENOMIC DNA]</scope>
    <source>
        <strain evidence="2">B3</strain>
        <strain evidence="4">DSM 18796 / CECT 7217 / JCM 14584 / KCTC 4019 / B3</strain>
    </source>
</reference>
<proteinExistence type="predicted"/>
<gene>
    <name evidence="1" type="ordered locus">HacjB3_05225</name>
    <name evidence="2" type="ORF">C497_03610</name>
</gene>
<dbReference type="Proteomes" id="UP000000390">
    <property type="component" value="Chromosome"/>
</dbReference>
<dbReference type="EMBL" id="CP002062">
    <property type="protein sequence ID" value="ADJ14436.1"/>
    <property type="molecule type" value="Genomic_DNA"/>
</dbReference>
<dbReference type="Proteomes" id="UP000011645">
    <property type="component" value="Unassembled WGS sequence"/>
</dbReference>
<evidence type="ECO:0008006" key="5">
    <source>
        <dbReference type="Google" id="ProtNLM"/>
    </source>
</evidence>
<protein>
    <recommendedName>
        <fullName evidence="5">Transcriptional regulator</fullName>
    </recommendedName>
</protein>
<dbReference type="RefSeq" id="WP_008414569.1">
    <property type="nucleotide sequence ID" value="NC_014297.1"/>
</dbReference>
<sequence length="84" mass="9487">MLDKQGKSTIRGVDISDQIEQITDQRMNRRNVNRSINQLVECGLVSKSEFADGVSHDWRLTDEGEALLESLHDLTEVAIRGFAE</sequence>
<reference evidence="1 3" key="1">
    <citation type="journal article" date="2010" name="J. Bacteriol.">
        <title>Complete genome sequence of Halalkalicoccus jeotgali B3(T), an extremely halophilic archaeon.</title>
        <authorList>
            <person name="Roh S.W."/>
            <person name="Nam Y.D."/>
            <person name="Nam S.H."/>
            <person name="Choi S.H."/>
            <person name="Park H.S."/>
            <person name="Bae J.W."/>
        </authorList>
    </citation>
    <scope>NUCLEOTIDE SEQUENCE [LARGE SCALE GENOMIC DNA]</scope>
    <source>
        <strain evidence="1">B3</strain>
        <strain evidence="3">DSM 18796 / CECT 7217 / JCM 14584 / KCTC 4019 / B3</strain>
    </source>
</reference>
<evidence type="ECO:0000313" key="2">
    <source>
        <dbReference type="EMBL" id="ELY40152.1"/>
    </source>
</evidence>
<organism evidence="1 3">
    <name type="scientific">Halalkalicoccus jeotgali (strain DSM 18796 / CECT 7217 / JCM 14584 / KCTC 4019 / B3)</name>
    <dbReference type="NCBI Taxonomy" id="795797"/>
    <lineage>
        <taxon>Archaea</taxon>
        <taxon>Methanobacteriati</taxon>
        <taxon>Methanobacteriota</taxon>
        <taxon>Stenosarchaea group</taxon>
        <taxon>Halobacteria</taxon>
        <taxon>Halobacteriales</taxon>
        <taxon>Halococcaceae</taxon>
        <taxon>Halalkalicoccus</taxon>
    </lineage>
</organism>
<name>D8J9M4_HALJB</name>
<dbReference type="HOGENOM" id="CLU_2519636_0_0_2"/>
<dbReference type="PATRIC" id="fig|795797.18.peg.1050"/>
<dbReference type="EMBL" id="AOHV01000010">
    <property type="protein sequence ID" value="ELY40152.1"/>
    <property type="molecule type" value="Genomic_DNA"/>
</dbReference>
<dbReference type="SUPFAM" id="SSF46785">
    <property type="entry name" value="Winged helix' DNA-binding domain"/>
    <property type="match status" value="1"/>
</dbReference>
<dbReference type="AlphaFoldDB" id="D8J9M4"/>
<dbReference type="GeneID" id="9418849"/>
<dbReference type="InterPro" id="IPR036388">
    <property type="entry name" value="WH-like_DNA-bd_sf"/>
</dbReference>
<keyword evidence="4" id="KW-1185">Reference proteome</keyword>
<accession>D8J9M4</accession>
<dbReference type="InterPro" id="IPR036390">
    <property type="entry name" value="WH_DNA-bd_sf"/>
</dbReference>
<dbReference type="Gene3D" id="1.10.10.10">
    <property type="entry name" value="Winged helix-like DNA-binding domain superfamily/Winged helix DNA-binding domain"/>
    <property type="match status" value="1"/>
</dbReference>
<dbReference type="eggNOG" id="arCOG00005">
    <property type="taxonomic scope" value="Archaea"/>
</dbReference>